<gene>
    <name evidence="1" type="ORF">KSU1_C1050</name>
</gene>
<keyword evidence="2" id="KW-1185">Reference proteome</keyword>
<evidence type="ECO:0000313" key="2">
    <source>
        <dbReference type="Proteomes" id="UP000002985"/>
    </source>
</evidence>
<name>I3ILQ1_9BACT</name>
<sequence>MDISALKKDALQVWVPFSEDTEVLIQYISREELQKIYTKAKRITYKNHQKAEEFDSVEADKLLGRAAVKDWKGFTMDGQPFPCTPENIDLMMTKWNAFSRFVNEACVDLETLMQQEKEKTAKNSSTTSGQS</sequence>
<proteinExistence type="predicted"/>
<comment type="caution">
    <text evidence="1">The sequence shown here is derived from an EMBL/GenBank/DDBJ whole genome shotgun (WGS) entry which is preliminary data.</text>
</comment>
<dbReference type="AlphaFoldDB" id="I3ILQ1"/>
<protein>
    <submittedName>
        <fullName evidence="1">Uncharacterized protein</fullName>
    </submittedName>
</protein>
<dbReference type="EMBL" id="BAFH01000003">
    <property type="protein sequence ID" value="GAB62646.1"/>
    <property type="molecule type" value="Genomic_DNA"/>
</dbReference>
<dbReference type="OrthoDB" id="7585945at2"/>
<organism evidence="1 2">
    <name type="scientific">Candidatus Jettenia caeni</name>
    <dbReference type="NCBI Taxonomy" id="247490"/>
    <lineage>
        <taxon>Bacteria</taxon>
        <taxon>Pseudomonadati</taxon>
        <taxon>Planctomycetota</taxon>
        <taxon>Candidatus Brocadiia</taxon>
        <taxon>Candidatus Brocadiales</taxon>
        <taxon>Candidatus Brocadiaceae</taxon>
        <taxon>Candidatus Jettenia</taxon>
    </lineage>
</organism>
<evidence type="ECO:0000313" key="1">
    <source>
        <dbReference type="EMBL" id="GAB62646.1"/>
    </source>
</evidence>
<accession>I3ILQ1</accession>
<reference evidence="1 2" key="1">
    <citation type="journal article" date="2012" name="FEBS Lett.">
        <title>Anammox organism KSU-1 expresses a NirK-type copper-containing nitrite reductase instead of a NirS-type with cytochrome cd1.</title>
        <authorList>
            <person name="Hira D."/>
            <person name="Toh H."/>
            <person name="Migita C.T."/>
            <person name="Okubo H."/>
            <person name="Nishiyama T."/>
            <person name="Hattori M."/>
            <person name="Furukawa K."/>
            <person name="Fujii T."/>
        </authorList>
    </citation>
    <scope>NUCLEOTIDE SEQUENCE [LARGE SCALE GENOMIC DNA]</scope>
</reference>
<dbReference type="Proteomes" id="UP000002985">
    <property type="component" value="Unassembled WGS sequence"/>
</dbReference>
<dbReference type="eggNOG" id="ENOG5033FD6">
    <property type="taxonomic scope" value="Bacteria"/>
</dbReference>